<organism evidence="2">
    <name type="scientific">Haemonchus placei</name>
    <name type="common">Barber's pole worm</name>
    <dbReference type="NCBI Taxonomy" id="6290"/>
    <lineage>
        <taxon>Eukaryota</taxon>
        <taxon>Metazoa</taxon>
        <taxon>Ecdysozoa</taxon>
        <taxon>Nematoda</taxon>
        <taxon>Chromadorea</taxon>
        <taxon>Rhabditida</taxon>
        <taxon>Rhabditina</taxon>
        <taxon>Rhabditomorpha</taxon>
        <taxon>Strongyloidea</taxon>
        <taxon>Trichostrongylidae</taxon>
        <taxon>Haemonchus</taxon>
    </lineage>
</organism>
<accession>A0A0N4W515</accession>
<dbReference type="AlphaFoldDB" id="A0A0N4W515"/>
<feature type="compositionally biased region" description="Basic residues" evidence="1">
    <location>
        <begin position="160"/>
        <end position="173"/>
    </location>
</feature>
<feature type="compositionally biased region" description="Polar residues" evidence="1">
    <location>
        <begin position="86"/>
        <end position="98"/>
    </location>
</feature>
<feature type="region of interest" description="Disordered" evidence="1">
    <location>
        <begin position="86"/>
        <end position="173"/>
    </location>
</feature>
<feature type="compositionally biased region" description="Basic and acidic residues" evidence="1">
    <location>
        <begin position="148"/>
        <end position="159"/>
    </location>
</feature>
<evidence type="ECO:0000256" key="1">
    <source>
        <dbReference type="SAM" id="MobiDB-lite"/>
    </source>
</evidence>
<feature type="compositionally biased region" description="Low complexity" evidence="1">
    <location>
        <begin position="105"/>
        <end position="141"/>
    </location>
</feature>
<reference evidence="2" key="1">
    <citation type="submission" date="2017-02" db="UniProtKB">
        <authorList>
            <consortium name="WormBaseParasite"/>
        </authorList>
    </citation>
    <scope>IDENTIFICATION</scope>
</reference>
<proteinExistence type="predicted"/>
<protein>
    <submittedName>
        <fullName evidence="2">Secreted protein</fullName>
    </submittedName>
</protein>
<dbReference type="WBParaSite" id="HPLM_0000502001-mRNA-1">
    <property type="protein sequence ID" value="HPLM_0000502001-mRNA-1"/>
    <property type="gene ID" value="HPLM_0000502001"/>
</dbReference>
<sequence length="220" mass="24486">LLISLSLHGSSHDRATHSREYSQGLGSDYIRTSRSRHRHIIPLALSWNGNKYIVCVVDSNHDPSPPAASLSNSSFLRASPSASLEQLSLSAPTSGRQESSPPSPLQSSDLPSTSRSTTFSTYRTASSGRQTSSTSTPSTSSLRRKSERPHQHQPRDQHQHQLRHQHQHQHHSLVRPYYRAYSPILRSLHALRKLLKDTTTNSHFSTLEATTSLPDKTGRS</sequence>
<name>A0A0N4W515_HAEPC</name>
<evidence type="ECO:0000313" key="2">
    <source>
        <dbReference type="WBParaSite" id="HPLM_0000502001-mRNA-1"/>
    </source>
</evidence>